<evidence type="ECO:0000256" key="2">
    <source>
        <dbReference type="ARBA" id="ARBA00022448"/>
    </source>
</evidence>
<evidence type="ECO:0000256" key="6">
    <source>
        <dbReference type="ARBA" id="ARBA00023136"/>
    </source>
</evidence>
<dbReference type="InterPro" id="IPR004638">
    <property type="entry name" value="EmrB-like"/>
</dbReference>
<evidence type="ECO:0000256" key="5">
    <source>
        <dbReference type="ARBA" id="ARBA00022989"/>
    </source>
</evidence>
<proteinExistence type="predicted"/>
<feature type="transmembrane region" description="Helical" evidence="7">
    <location>
        <begin position="198"/>
        <end position="218"/>
    </location>
</feature>
<feature type="transmembrane region" description="Helical" evidence="7">
    <location>
        <begin position="267"/>
        <end position="286"/>
    </location>
</feature>
<dbReference type="GO" id="GO:0022857">
    <property type="term" value="F:transmembrane transporter activity"/>
    <property type="evidence" value="ECO:0007669"/>
    <property type="project" value="InterPro"/>
</dbReference>
<dbReference type="CDD" id="cd17502">
    <property type="entry name" value="MFS_Azr1_MDR_like"/>
    <property type="match status" value="1"/>
</dbReference>
<dbReference type="STRING" id="1236971.JCM9152_556"/>
<protein>
    <recommendedName>
        <fullName evidence="8">Major facilitator superfamily (MFS) profile domain-containing protein</fullName>
    </recommendedName>
</protein>
<dbReference type="InterPro" id="IPR011701">
    <property type="entry name" value="MFS"/>
</dbReference>
<keyword evidence="6 7" id="KW-0472">Membrane</keyword>
<keyword evidence="3" id="KW-1003">Cell membrane</keyword>
<dbReference type="AlphaFoldDB" id="W4QAX5"/>
<feature type="transmembrane region" description="Helical" evidence="7">
    <location>
        <begin position="109"/>
        <end position="127"/>
    </location>
</feature>
<dbReference type="GO" id="GO:0005886">
    <property type="term" value="C:plasma membrane"/>
    <property type="evidence" value="ECO:0007669"/>
    <property type="project" value="UniProtKB-SubCell"/>
</dbReference>
<dbReference type="SUPFAM" id="SSF103473">
    <property type="entry name" value="MFS general substrate transporter"/>
    <property type="match status" value="1"/>
</dbReference>
<evidence type="ECO:0000313" key="9">
    <source>
        <dbReference type="EMBL" id="GAE29211.1"/>
    </source>
</evidence>
<feature type="domain" description="Major facilitator superfamily (MFS) profile" evidence="8">
    <location>
        <begin position="12"/>
        <end position="511"/>
    </location>
</feature>
<dbReference type="PANTHER" id="PTHR23501">
    <property type="entry name" value="MAJOR FACILITATOR SUPERFAMILY"/>
    <property type="match status" value="1"/>
</dbReference>
<keyword evidence="5 7" id="KW-1133">Transmembrane helix</keyword>
<evidence type="ECO:0000256" key="7">
    <source>
        <dbReference type="SAM" id="Phobius"/>
    </source>
</evidence>
<keyword evidence="2" id="KW-0813">Transport</keyword>
<feature type="transmembrane region" description="Helical" evidence="7">
    <location>
        <begin position="306"/>
        <end position="324"/>
    </location>
</feature>
<dbReference type="OrthoDB" id="9807274at2"/>
<dbReference type="EMBL" id="BAUU01000003">
    <property type="protein sequence ID" value="GAE29211.1"/>
    <property type="molecule type" value="Genomic_DNA"/>
</dbReference>
<dbReference type="PRINTS" id="PR01036">
    <property type="entry name" value="TCRTETB"/>
</dbReference>
<dbReference type="InterPro" id="IPR020846">
    <property type="entry name" value="MFS_dom"/>
</dbReference>
<evidence type="ECO:0000256" key="4">
    <source>
        <dbReference type="ARBA" id="ARBA00022692"/>
    </source>
</evidence>
<gene>
    <name evidence="9" type="ORF">JCM9152_556</name>
</gene>
<dbReference type="Gene3D" id="1.20.1250.20">
    <property type="entry name" value="MFS general substrate transporter like domains"/>
    <property type="match status" value="1"/>
</dbReference>
<feature type="transmembrane region" description="Helical" evidence="7">
    <location>
        <begin position="12"/>
        <end position="34"/>
    </location>
</feature>
<dbReference type="RefSeq" id="WP_035340526.1">
    <property type="nucleotide sequence ID" value="NZ_BAUU01000003.1"/>
</dbReference>
<keyword evidence="10" id="KW-1185">Reference proteome</keyword>
<dbReference type="Proteomes" id="UP000018895">
    <property type="component" value="Unassembled WGS sequence"/>
</dbReference>
<dbReference type="PANTHER" id="PTHR23501:SF197">
    <property type="entry name" value="COMD"/>
    <property type="match status" value="1"/>
</dbReference>
<dbReference type="InterPro" id="IPR036259">
    <property type="entry name" value="MFS_trans_sf"/>
</dbReference>
<reference evidence="9" key="1">
    <citation type="journal article" date="2014" name="Genome Announc.">
        <title>Draft Genome Sequences of Three Alkaliphilic Bacillus Strains, Bacillus wakoensis JCM 9140T, Bacillus akibai JCM 9157T, and Bacillus hemicellulosilyticus JCM 9152T.</title>
        <authorList>
            <person name="Yuki M."/>
            <person name="Oshima K."/>
            <person name="Suda W."/>
            <person name="Oshida Y."/>
            <person name="Kitamura K."/>
            <person name="Iida T."/>
            <person name="Hattori M."/>
            <person name="Ohkuma M."/>
        </authorList>
    </citation>
    <scope>NUCLEOTIDE SEQUENCE [LARGE SCALE GENOMIC DNA]</scope>
    <source>
        <strain evidence="9">JCM 9152</strain>
    </source>
</reference>
<dbReference type="PROSITE" id="PS50850">
    <property type="entry name" value="MFS"/>
    <property type="match status" value="1"/>
</dbReference>
<feature type="transmembrane region" description="Helical" evidence="7">
    <location>
        <begin position="483"/>
        <end position="506"/>
    </location>
</feature>
<evidence type="ECO:0000256" key="1">
    <source>
        <dbReference type="ARBA" id="ARBA00004651"/>
    </source>
</evidence>
<sequence>MENLDFKKKLTIMVAVMSALLFAALNMTIIGTSLPKIVADIGGMDFYSWVFTIYMLTASTTAILVGKLSDIYGRKPFILTGIAIFTIGGLLSGFSNTIIQLIIFRGIQGFGGGMIMSSAFTTIGDLFSPRERGRWQGLMGGVFGVSSLIGPTLGGVIVDNLNWSWVFWIFLPVGVFAFLMILRLYPQVEKKAGEKIDYFGSITLAVAILSLLLAVSWGGNDYGWTSIQVISMFLVFFVSFSLFLWIEQHVPSPVVPLNLFKNRIVSVSNLVSFLSGVGMFGVIMYVPFFVQGVLGRSATVSGLTEIAMTLSMVAFSTIAGQLITKTGKYKHFALIGFLLFSIGLFLNSTLSTESSLITLIFYLMICGIGLGLTMPIFTLTVQNAVEHRYLGVVTATSQLSRQMGGTIGVALLGTILNARMGKQLNEMSIPTSLEGMSIDPSQLMNPSLLMEPGEVELIRSHVPHESIAIFDQLLSSLQEMLSASLSSVFLTASIIIGLALIVTGFLKEIPLRESNEEKSM</sequence>
<feature type="transmembrane region" description="Helical" evidence="7">
    <location>
        <begin position="46"/>
        <end position="65"/>
    </location>
</feature>
<comment type="caution">
    <text evidence="9">The sequence shown here is derived from an EMBL/GenBank/DDBJ whole genome shotgun (WGS) entry which is preliminary data.</text>
</comment>
<dbReference type="Pfam" id="PF07690">
    <property type="entry name" value="MFS_1"/>
    <property type="match status" value="1"/>
</dbReference>
<comment type="subcellular location">
    <subcellularLocation>
        <location evidence="1">Cell membrane</location>
        <topology evidence="1">Multi-pass membrane protein</topology>
    </subcellularLocation>
</comment>
<organism evidence="9 10">
    <name type="scientific">Halalkalibacter hemicellulosilyticusJCM 9152</name>
    <dbReference type="NCBI Taxonomy" id="1236971"/>
    <lineage>
        <taxon>Bacteria</taxon>
        <taxon>Bacillati</taxon>
        <taxon>Bacillota</taxon>
        <taxon>Bacilli</taxon>
        <taxon>Bacillales</taxon>
        <taxon>Bacillaceae</taxon>
        <taxon>Halalkalibacter</taxon>
    </lineage>
</organism>
<dbReference type="Gene3D" id="1.20.1720.10">
    <property type="entry name" value="Multidrug resistance protein D"/>
    <property type="match status" value="1"/>
</dbReference>
<accession>W4QAX5</accession>
<dbReference type="InterPro" id="IPR005829">
    <property type="entry name" value="Sugar_transporter_CS"/>
</dbReference>
<feature type="transmembrane region" description="Helical" evidence="7">
    <location>
        <begin position="164"/>
        <end position="186"/>
    </location>
</feature>
<feature type="transmembrane region" description="Helical" evidence="7">
    <location>
        <begin position="331"/>
        <end position="350"/>
    </location>
</feature>
<dbReference type="NCBIfam" id="TIGR00711">
    <property type="entry name" value="efflux_EmrB"/>
    <property type="match status" value="1"/>
</dbReference>
<evidence type="ECO:0000256" key="3">
    <source>
        <dbReference type="ARBA" id="ARBA00022475"/>
    </source>
</evidence>
<feature type="transmembrane region" description="Helical" evidence="7">
    <location>
        <begin position="77"/>
        <end position="103"/>
    </location>
</feature>
<feature type="transmembrane region" description="Helical" evidence="7">
    <location>
        <begin position="224"/>
        <end position="246"/>
    </location>
</feature>
<evidence type="ECO:0000259" key="8">
    <source>
        <dbReference type="PROSITE" id="PS50850"/>
    </source>
</evidence>
<feature type="transmembrane region" description="Helical" evidence="7">
    <location>
        <begin position="139"/>
        <end position="158"/>
    </location>
</feature>
<feature type="transmembrane region" description="Helical" evidence="7">
    <location>
        <begin position="356"/>
        <end position="381"/>
    </location>
</feature>
<keyword evidence="4 7" id="KW-0812">Transmembrane</keyword>
<dbReference type="PROSITE" id="PS00216">
    <property type="entry name" value="SUGAR_TRANSPORT_1"/>
    <property type="match status" value="1"/>
</dbReference>
<dbReference type="FunFam" id="1.20.1720.10:FF:000004">
    <property type="entry name" value="EmrB/QacA family drug resistance transporter"/>
    <property type="match status" value="1"/>
</dbReference>
<evidence type="ECO:0000313" key="10">
    <source>
        <dbReference type="Proteomes" id="UP000018895"/>
    </source>
</evidence>
<name>W4QAX5_9BACI</name>